<dbReference type="PANTHER" id="PTHR15267">
    <property type="entry name" value="TUMOR NECROSIS FACTOR LIGAND SUPERFAMILY MEMBER 18"/>
    <property type="match status" value="1"/>
</dbReference>
<keyword evidence="10 16" id="KW-0472">Membrane</keyword>
<keyword evidence="12" id="KW-0325">Glycoprotein</keyword>
<dbReference type="GO" id="GO:0080090">
    <property type="term" value="P:regulation of primary metabolic process"/>
    <property type="evidence" value="ECO:0007669"/>
    <property type="project" value="UniProtKB-ARBA"/>
</dbReference>
<proteinExistence type="inferred from homology"/>
<evidence type="ECO:0000256" key="16">
    <source>
        <dbReference type="SAM" id="Phobius"/>
    </source>
</evidence>
<evidence type="ECO:0000256" key="1">
    <source>
        <dbReference type="ARBA" id="ARBA00004401"/>
    </source>
</evidence>
<feature type="transmembrane region" description="Helical" evidence="16">
    <location>
        <begin position="112"/>
        <end position="135"/>
    </location>
</feature>
<evidence type="ECO:0000256" key="2">
    <source>
        <dbReference type="ARBA" id="ARBA00008670"/>
    </source>
</evidence>
<dbReference type="SUPFAM" id="SSF49842">
    <property type="entry name" value="TNF-like"/>
    <property type="match status" value="2"/>
</dbReference>
<keyword evidence="19" id="KW-1185">Reference proteome</keyword>
<evidence type="ECO:0000256" key="3">
    <source>
        <dbReference type="ARBA" id="ARBA00022475"/>
    </source>
</evidence>
<dbReference type="AlphaFoldDB" id="A0A3Q2GZ72"/>
<evidence type="ECO:0000313" key="18">
    <source>
        <dbReference type="Ensembl" id="ENSECAP00000026343.2"/>
    </source>
</evidence>
<dbReference type="InterPro" id="IPR042380">
    <property type="entry name" value="TNFSF18"/>
</dbReference>
<keyword evidence="7" id="KW-0735">Signal-anchor</keyword>
<feature type="domain" description="THD" evidence="17">
    <location>
        <begin position="1"/>
        <end position="88"/>
    </location>
</feature>
<name>A0A3Q2GZ72_HORSE</name>
<evidence type="ECO:0000256" key="6">
    <source>
        <dbReference type="ARBA" id="ARBA00022859"/>
    </source>
</evidence>
<dbReference type="GeneTree" id="ENSGT00390000002560"/>
<keyword evidence="8 16" id="KW-1133">Transmembrane helix</keyword>
<sequence>MKVQDNSIIINCDGFYLISLKGYFSQELSLSLHYRKGREPLSSLSKVRSVNSIMVAYLAFKDKVYLNVTTHNTSCDDIQLSFLQRMSLNHMENMPLSHSSPQGAQRTSWKQWVLHSTIIILLLLCSFGTLILTFLPLKTANETCVAKFGPLPSKWQMTSPEPPCVNEITDWQLRILQNGLYLIYGQVDPNTAYKGAAPFEVRLYKNEDIIQTLTSNSEIQNVGGTYELHAGDTINLKFNYEHQVLKNNTYWGILLLANPQFIS</sequence>
<comment type="function">
    <text evidence="13">Cytokine that binds to TNFRSF18/AITR/GITR. Regulates T-cell responses. Can function as costimulator and lower the threshold for T-cell activation and T-cell proliferation. Important for interactions between activated T-lymphocytes and endothelial cells. Mediates activation of NF-kappa-B. Triggers increased phosphorylation of STAT1 and up-regulates expression of VCAM1 and ICAM1. Promotes leukocyte adhesion to endothelial cells. Regulates migration of monocytes from the splenic reservoir to sites of inflammation.</text>
</comment>
<reference evidence="18 19" key="1">
    <citation type="journal article" date="2009" name="Science">
        <title>Genome sequence, comparative analysis, and population genetics of the domestic horse.</title>
        <authorList>
            <consortium name="Broad Institute Genome Sequencing Platform"/>
            <consortium name="Broad Institute Whole Genome Assembly Team"/>
            <person name="Wade C.M."/>
            <person name="Giulotto E."/>
            <person name="Sigurdsson S."/>
            <person name="Zoli M."/>
            <person name="Gnerre S."/>
            <person name="Imsland F."/>
            <person name="Lear T.L."/>
            <person name="Adelson D.L."/>
            <person name="Bailey E."/>
            <person name="Bellone R.R."/>
            <person name="Bloecker H."/>
            <person name="Distl O."/>
            <person name="Edgar R.C."/>
            <person name="Garber M."/>
            <person name="Leeb T."/>
            <person name="Mauceli E."/>
            <person name="MacLeod J.N."/>
            <person name="Penedo M.C.T."/>
            <person name="Raison J.M."/>
            <person name="Sharpe T."/>
            <person name="Vogel J."/>
            <person name="Andersson L."/>
            <person name="Antczak D.F."/>
            <person name="Biagi T."/>
            <person name="Binns M.M."/>
            <person name="Chowdhary B.P."/>
            <person name="Coleman S.J."/>
            <person name="Della Valle G."/>
            <person name="Fryc S."/>
            <person name="Guerin G."/>
            <person name="Hasegawa T."/>
            <person name="Hill E.W."/>
            <person name="Jurka J."/>
            <person name="Kiialainen A."/>
            <person name="Lindgren G."/>
            <person name="Liu J."/>
            <person name="Magnani E."/>
            <person name="Mickelson J.R."/>
            <person name="Murray J."/>
            <person name="Nergadze S.G."/>
            <person name="Onofrio R."/>
            <person name="Pedroni S."/>
            <person name="Piras M.F."/>
            <person name="Raudsepp T."/>
            <person name="Rocchi M."/>
            <person name="Roeed K.H."/>
            <person name="Ryder O.A."/>
            <person name="Searle S."/>
            <person name="Skow L."/>
            <person name="Swinburne J.E."/>
            <person name="Syvaenen A.C."/>
            <person name="Tozaki T."/>
            <person name="Valberg S.J."/>
            <person name="Vaudin M."/>
            <person name="White J.R."/>
            <person name="Zody M.C."/>
            <person name="Lander E.S."/>
            <person name="Lindblad-Toh K."/>
        </authorList>
    </citation>
    <scope>NUCLEOTIDE SEQUENCE [LARGE SCALE GENOMIC DNA]</scope>
    <source>
        <strain evidence="18 19">Thoroughbred</strain>
    </source>
</reference>
<dbReference type="GO" id="GO:0002309">
    <property type="term" value="P:T cell proliferation involved in immune response"/>
    <property type="evidence" value="ECO:0000318"/>
    <property type="project" value="GO_Central"/>
</dbReference>
<dbReference type="HOGENOM" id="CLU_134507_0_0_1"/>
<dbReference type="Gene3D" id="2.60.120.40">
    <property type="match status" value="2"/>
</dbReference>
<evidence type="ECO:0000256" key="10">
    <source>
        <dbReference type="ARBA" id="ARBA00023136"/>
    </source>
</evidence>
<evidence type="ECO:0000256" key="15">
    <source>
        <dbReference type="ARBA" id="ARBA00078193"/>
    </source>
</evidence>
<keyword evidence="9" id="KW-1064">Adaptive immunity</keyword>
<evidence type="ECO:0000256" key="14">
    <source>
        <dbReference type="ARBA" id="ARBA00074590"/>
    </source>
</evidence>
<evidence type="ECO:0000313" key="19">
    <source>
        <dbReference type="Proteomes" id="UP000002281"/>
    </source>
</evidence>
<dbReference type="GO" id="GO:0002687">
    <property type="term" value="P:positive regulation of leukocyte migration"/>
    <property type="evidence" value="ECO:0007669"/>
    <property type="project" value="UniProtKB-ARBA"/>
</dbReference>
<dbReference type="FunFam" id="2.60.120.40:FF:000026">
    <property type="entry name" value="Tumor necrosis factor ligand superfamily member 18"/>
    <property type="match status" value="1"/>
</dbReference>
<dbReference type="GO" id="GO:0005886">
    <property type="term" value="C:plasma membrane"/>
    <property type="evidence" value="ECO:0007669"/>
    <property type="project" value="UniProtKB-SubCell"/>
</dbReference>
<reference evidence="18" key="2">
    <citation type="submission" date="2025-08" db="UniProtKB">
        <authorList>
            <consortium name="Ensembl"/>
        </authorList>
    </citation>
    <scope>IDENTIFICATION</scope>
    <source>
        <strain evidence="18">Thoroughbred</strain>
    </source>
</reference>
<dbReference type="GO" id="GO:0005615">
    <property type="term" value="C:extracellular space"/>
    <property type="evidence" value="ECO:0007669"/>
    <property type="project" value="UniProtKB-KW"/>
</dbReference>
<dbReference type="GO" id="GO:0060255">
    <property type="term" value="P:regulation of macromolecule metabolic process"/>
    <property type="evidence" value="ECO:0007669"/>
    <property type="project" value="UniProtKB-ARBA"/>
</dbReference>
<gene>
    <name evidence="18" type="primary">TNFSF4</name>
</gene>
<keyword evidence="3" id="KW-1003">Cell membrane</keyword>
<dbReference type="GO" id="GO:0033209">
    <property type="term" value="P:tumor necrosis factor-mediated signaling pathway"/>
    <property type="evidence" value="ECO:0000318"/>
    <property type="project" value="GO_Central"/>
</dbReference>
<protein>
    <recommendedName>
        <fullName evidence="14">Tumor necrosis factor ligand superfamily member 18</fullName>
    </recommendedName>
    <alternativeName>
        <fullName evidence="15">Glucocorticoid-induced TNF-related ligand</fullName>
    </alternativeName>
</protein>
<comment type="subcellular location">
    <subcellularLocation>
        <location evidence="1">Cell membrane</location>
        <topology evidence="1">Single-pass type II membrane protein</topology>
    </subcellularLocation>
</comment>
<dbReference type="GO" id="GO:0032813">
    <property type="term" value="F:tumor necrosis factor receptor superfamily binding"/>
    <property type="evidence" value="ECO:0000318"/>
    <property type="project" value="GO_Central"/>
</dbReference>
<dbReference type="PROSITE" id="PS50049">
    <property type="entry name" value="THD_2"/>
    <property type="match status" value="2"/>
</dbReference>
<evidence type="ECO:0000256" key="12">
    <source>
        <dbReference type="ARBA" id="ARBA00023180"/>
    </source>
</evidence>
<keyword evidence="5 16" id="KW-0812">Transmembrane</keyword>
<dbReference type="GO" id="GO:0005125">
    <property type="term" value="F:cytokine activity"/>
    <property type="evidence" value="ECO:0007669"/>
    <property type="project" value="UniProtKB-KW"/>
</dbReference>
<evidence type="ECO:0000256" key="7">
    <source>
        <dbReference type="ARBA" id="ARBA00022968"/>
    </source>
</evidence>
<evidence type="ECO:0000256" key="5">
    <source>
        <dbReference type="ARBA" id="ARBA00022692"/>
    </source>
</evidence>
<evidence type="ECO:0000256" key="8">
    <source>
        <dbReference type="ARBA" id="ARBA00022989"/>
    </source>
</evidence>
<organism evidence="18 19">
    <name type="scientific">Equus caballus</name>
    <name type="common">Horse</name>
    <dbReference type="NCBI Taxonomy" id="9796"/>
    <lineage>
        <taxon>Eukaryota</taxon>
        <taxon>Metazoa</taxon>
        <taxon>Chordata</taxon>
        <taxon>Craniata</taxon>
        <taxon>Vertebrata</taxon>
        <taxon>Euteleostomi</taxon>
        <taxon>Mammalia</taxon>
        <taxon>Eutheria</taxon>
        <taxon>Laurasiatheria</taxon>
        <taxon>Perissodactyla</taxon>
        <taxon>Equidae</taxon>
        <taxon>Equus</taxon>
    </lineage>
</organism>
<accession>A0A3Q2GZ72</accession>
<dbReference type="PANTHER" id="PTHR15267:SF1">
    <property type="entry name" value="TUMOR NECROSIS FACTOR LIGAND SUPERFAMILY MEMBER 18"/>
    <property type="match status" value="1"/>
</dbReference>
<dbReference type="GO" id="GO:0002250">
    <property type="term" value="P:adaptive immune response"/>
    <property type="evidence" value="ECO:0007669"/>
    <property type="project" value="UniProtKB-KW"/>
</dbReference>
<feature type="domain" description="THD" evidence="17">
    <location>
        <begin position="133"/>
        <end position="256"/>
    </location>
</feature>
<evidence type="ECO:0000256" key="13">
    <source>
        <dbReference type="ARBA" id="ARBA00059256"/>
    </source>
</evidence>
<dbReference type="GO" id="GO:0042129">
    <property type="term" value="P:regulation of T cell proliferation"/>
    <property type="evidence" value="ECO:0000318"/>
    <property type="project" value="GO_Central"/>
</dbReference>
<dbReference type="InterPro" id="IPR006052">
    <property type="entry name" value="TNF_dom"/>
</dbReference>
<dbReference type="Proteomes" id="UP000002281">
    <property type="component" value="Chromosome 5"/>
</dbReference>
<comment type="similarity">
    <text evidence="2">Belongs to the tumor necrosis factor family.</text>
</comment>
<evidence type="ECO:0000256" key="11">
    <source>
        <dbReference type="ARBA" id="ARBA00023157"/>
    </source>
</evidence>
<dbReference type="GO" id="GO:0042802">
    <property type="term" value="F:identical protein binding"/>
    <property type="evidence" value="ECO:0007669"/>
    <property type="project" value="UniProtKB-ARBA"/>
</dbReference>
<dbReference type="GO" id="GO:0005164">
    <property type="term" value="F:tumor necrosis factor receptor binding"/>
    <property type="evidence" value="ECO:0007669"/>
    <property type="project" value="InterPro"/>
</dbReference>
<evidence type="ECO:0000259" key="17">
    <source>
        <dbReference type="PROSITE" id="PS50049"/>
    </source>
</evidence>
<dbReference type="InterPro" id="IPR008983">
    <property type="entry name" value="Tumour_necrosis_fac-like_dom"/>
</dbReference>
<dbReference type="Ensembl" id="ENSECAT00000050557.3">
    <property type="protein sequence ID" value="ENSECAP00000026343.2"/>
    <property type="gene ID" value="ENSECAG00000021182.4"/>
</dbReference>
<dbReference type="GO" id="GO:0009986">
    <property type="term" value="C:cell surface"/>
    <property type="evidence" value="ECO:0000318"/>
    <property type="project" value="GO_Central"/>
</dbReference>
<evidence type="ECO:0000256" key="9">
    <source>
        <dbReference type="ARBA" id="ARBA00023130"/>
    </source>
</evidence>
<reference evidence="18" key="3">
    <citation type="submission" date="2025-09" db="UniProtKB">
        <authorList>
            <consortium name="Ensembl"/>
        </authorList>
    </citation>
    <scope>IDENTIFICATION</scope>
    <source>
        <strain evidence="18">Thoroughbred</strain>
    </source>
</reference>
<dbReference type="SMART" id="SM00207">
    <property type="entry name" value="TNF"/>
    <property type="match status" value="1"/>
</dbReference>
<evidence type="ECO:0000256" key="4">
    <source>
        <dbReference type="ARBA" id="ARBA00022514"/>
    </source>
</evidence>
<keyword evidence="4" id="KW-0202">Cytokine</keyword>
<keyword evidence="11" id="KW-1015">Disulfide bond</keyword>
<dbReference type="GO" id="GO:0045785">
    <property type="term" value="P:positive regulation of cell adhesion"/>
    <property type="evidence" value="ECO:0007669"/>
    <property type="project" value="UniProtKB-ARBA"/>
</dbReference>
<keyword evidence="6" id="KW-0391">Immunity</keyword>